<dbReference type="Proteomes" id="UP000190890">
    <property type="component" value="Unassembled WGS sequence"/>
</dbReference>
<dbReference type="EMBL" id="LZZM01000245">
    <property type="protein sequence ID" value="OOM69980.1"/>
    <property type="molecule type" value="Genomic_DNA"/>
</dbReference>
<feature type="transmembrane region" description="Helical" evidence="1">
    <location>
        <begin position="75"/>
        <end position="98"/>
    </location>
</feature>
<feature type="domain" description="Sensor histidine kinase NatK-like C-terminal" evidence="2">
    <location>
        <begin position="314"/>
        <end position="416"/>
    </location>
</feature>
<dbReference type="RefSeq" id="WP_077850185.1">
    <property type="nucleotide sequence ID" value="NZ_LZZM01000245.1"/>
</dbReference>
<reference evidence="3 4" key="1">
    <citation type="submission" date="2016-05" db="EMBL/GenBank/DDBJ databases">
        <title>Microbial solvent formation.</title>
        <authorList>
            <person name="Poehlein A."/>
            <person name="Montoya Solano J.D."/>
            <person name="Flitsch S."/>
            <person name="Krabben P."/>
            <person name="Duerre P."/>
            <person name="Daniel R."/>
        </authorList>
    </citation>
    <scope>NUCLEOTIDE SEQUENCE [LARGE SCALE GENOMIC DNA]</scope>
    <source>
        <strain evidence="3 4">DSM 2619</strain>
    </source>
</reference>
<evidence type="ECO:0000313" key="4">
    <source>
        <dbReference type="Proteomes" id="UP000190890"/>
    </source>
</evidence>
<evidence type="ECO:0000313" key="3">
    <source>
        <dbReference type="EMBL" id="OOM69980.1"/>
    </source>
</evidence>
<proteinExistence type="predicted"/>
<name>A0A1S8SWV5_9CLOT</name>
<dbReference type="OrthoDB" id="9792686at2"/>
<feature type="transmembrane region" description="Helical" evidence="1">
    <location>
        <begin position="146"/>
        <end position="165"/>
    </location>
</feature>
<feature type="transmembrane region" description="Helical" evidence="1">
    <location>
        <begin position="177"/>
        <end position="198"/>
    </location>
</feature>
<dbReference type="InterPro" id="IPR032834">
    <property type="entry name" value="NatK-like_C"/>
</dbReference>
<evidence type="ECO:0000256" key="1">
    <source>
        <dbReference type="SAM" id="Phobius"/>
    </source>
</evidence>
<feature type="transmembrane region" description="Helical" evidence="1">
    <location>
        <begin position="34"/>
        <end position="63"/>
    </location>
</feature>
<protein>
    <submittedName>
        <fullName evidence="3">Sensor protein ZraS</fullName>
    </submittedName>
</protein>
<organism evidence="3 4">
    <name type="scientific">Clostridium puniceum</name>
    <dbReference type="NCBI Taxonomy" id="29367"/>
    <lineage>
        <taxon>Bacteria</taxon>
        <taxon>Bacillati</taxon>
        <taxon>Bacillota</taxon>
        <taxon>Clostridia</taxon>
        <taxon>Eubacteriales</taxon>
        <taxon>Clostridiaceae</taxon>
        <taxon>Clostridium</taxon>
    </lineage>
</organism>
<keyword evidence="1" id="KW-0812">Transmembrane</keyword>
<feature type="transmembrane region" description="Helical" evidence="1">
    <location>
        <begin position="5"/>
        <end position="22"/>
    </location>
</feature>
<dbReference type="AlphaFoldDB" id="A0A1S8SWV5"/>
<dbReference type="Pfam" id="PF14501">
    <property type="entry name" value="HATPase_c_5"/>
    <property type="match status" value="1"/>
</dbReference>
<feature type="transmembrane region" description="Helical" evidence="1">
    <location>
        <begin position="104"/>
        <end position="125"/>
    </location>
</feature>
<dbReference type="Gene3D" id="3.30.565.10">
    <property type="entry name" value="Histidine kinase-like ATPase, C-terminal domain"/>
    <property type="match status" value="1"/>
</dbReference>
<comment type="caution">
    <text evidence="3">The sequence shown here is derived from an EMBL/GenBank/DDBJ whole genome shotgun (WGS) entry which is preliminary data.</text>
</comment>
<keyword evidence="1" id="KW-1133">Transmembrane helix</keyword>
<keyword evidence="4" id="KW-1185">Reference proteome</keyword>
<dbReference type="STRING" id="29367.CLPUN_53120"/>
<dbReference type="PANTHER" id="PTHR40448:SF1">
    <property type="entry name" value="TWO-COMPONENT SENSOR HISTIDINE KINASE"/>
    <property type="match status" value="1"/>
</dbReference>
<accession>A0A1S8SWV5</accession>
<gene>
    <name evidence="3" type="ORF">CLPUN_53120</name>
</gene>
<dbReference type="InterPro" id="IPR036890">
    <property type="entry name" value="HATPase_C_sf"/>
</dbReference>
<keyword evidence="1" id="KW-0472">Membrane</keyword>
<dbReference type="SUPFAM" id="SSF55874">
    <property type="entry name" value="ATPase domain of HSP90 chaperone/DNA topoisomerase II/histidine kinase"/>
    <property type="match status" value="1"/>
</dbReference>
<dbReference type="PANTHER" id="PTHR40448">
    <property type="entry name" value="TWO-COMPONENT SENSOR HISTIDINE KINASE"/>
    <property type="match status" value="1"/>
</dbReference>
<dbReference type="GO" id="GO:0042802">
    <property type="term" value="F:identical protein binding"/>
    <property type="evidence" value="ECO:0007669"/>
    <property type="project" value="TreeGrafter"/>
</dbReference>
<evidence type="ECO:0000259" key="2">
    <source>
        <dbReference type="Pfam" id="PF14501"/>
    </source>
</evidence>
<sequence length="419" mass="49087">MLIQFILNAMETFSITYLWIILSKKEDSIIKILLSVFILSVFCTIIELLDLSFISIYIVYIIGIKIIYKNDLKDVIVGYLLTLLIIIILELLPMLVINKFTDNYIIQGFIVESIIMIGVIIFSRVKLLNQYISLKYATFKKVNSNILIHFILTYGTYIIVFKFAWNYYNDIIQTNVFITIVIISALIICQILIYSYIVEVIKEKEKLKIDDQYAPVIDEIVQEIKQRQHDFVNYKNTIKGIINVVEEKDVKEAINKYINDEDIYDDKINSLIYIENVVIRSIIYRNMNKFKKYYINFEYEIENNVLENILGYNEISNVLNNLLNNAFEEVIKKQCTKKNIKVKIFNENKTSHLIIKNKAVNPQDINLNEIFTSGYSTKEIGTRGYGLHNVQTIINSHKGHIKINIESEEIIFDIYFNNS</sequence>